<proteinExistence type="predicted"/>
<dbReference type="OrthoDB" id="3549872at2759"/>
<feature type="compositionally biased region" description="Basic and acidic residues" evidence="13">
    <location>
        <begin position="1872"/>
        <end position="1897"/>
    </location>
</feature>
<evidence type="ECO:0000313" key="15">
    <source>
        <dbReference type="EMBL" id="KAF5886282.1"/>
    </source>
</evidence>
<feature type="compositionally biased region" description="Basic and acidic residues" evidence="13">
    <location>
        <begin position="1905"/>
        <end position="1949"/>
    </location>
</feature>
<evidence type="ECO:0000256" key="7">
    <source>
        <dbReference type="ARBA" id="ARBA00023054"/>
    </source>
</evidence>
<dbReference type="InterPro" id="IPR055167">
    <property type="entry name" value="Rootletin-like_CC"/>
</dbReference>
<keyword evidence="9" id="KW-1015">Disulfide bond</keyword>
<dbReference type="PANTHER" id="PTHR10127:SF838">
    <property type="entry name" value="METALLOENDOPEPTIDASE"/>
    <property type="match status" value="1"/>
</dbReference>
<feature type="binding site" evidence="10">
    <location>
        <position position="158"/>
    </location>
    <ligand>
        <name>Zn(2+)</name>
        <dbReference type="ChEBI" id="CHEBI:29105"/>
        <note>catalytic</note>
    </ligand>
</feature>
<dbReference type="SUPFAM" id="SSF55486">
    <property type="entry name" value="Metalloproteases ('zincins'), catalytic domain"/>
    <property type="match status" value="1"/>
</dbReference>
<feature type="coiled-coil region" evidence="12">
    <location>
        <begin position="661"/>
        <end position="751"/>
    </location>
</feature>
<feature type="coiled-coil region" evidence="12">
    <location>
        <begin position="351"/>
        <end position="378"/>
    </location>
</feature>
<feature type="coiled-coil region" evidence="12">
    <location>
        <begin position="1057"/>
        <end position="1130"/>
    </location>
</feature>
<dbReference type="CDD" id="cd04283">
    <property type="entry name" value="ZnMc_hatching_enzyme"/>
    <property type="match status" value="1"/>
</dbReference>
<reference evidence="15" key="1">
    <citation type="submission" date="2020-07" db="EMBL/GenBank/DDBJ databases">
        <title>Clarias magur genome sequencing, assembly and annotation.</title>
        <authorList>
            <person name="Kushwaha B."/>
            <person name="Kumar R."/>
            <person name="Das P."/>
            <person name="Joshi C.G."/>
            <person name="Kumar D."/>
            <person name="Nagpure N.S."/>
            <person name="Pandey M."/>
            <person name="Agarwal S."/>
            <person name="Srivastava S."/>
            <person name="Singh M."/>
            <person name="Sahoo L."/>
            <person name="Jayasankar P."/>
            <person name="Meher P.K."/>
            <person name="Koringa P.G."/>
            <person name="Iquebal M.A."/>
            <person name="Das S.P."/>
            <person name="Bit A."/>
            <person name="Patnaik S."/>
            <person name="Patel N."/>
            <person name="Shah T.M."/>
            <person name="Hinsu A."/>
            <person name="Jena J.K."/>
        </authorList>
    </citation>
    <scope>NUCLEOTIDE SEQUENCE</scope>
    <source>
        <strain evidence="15">CIFAMagur01</strain>
        <tissue evidence="15">Testis</tissue>
    </source>
</reference>
<dbReference type="PRINTS" id="PR00480">
    <property type="entry name" value="ASTACIN"/>
</dbReference>
<keyword evidence="4 10" id="KW-0378">Hydrolase</keyword>
<comment type="caution">
    <text evidence="15">The sequence shown here is derived from an EMBL/GenBank/DDBJ whole genome shotgun (WGS) entry which is preliminary data.</text>
</comment>
<feature type="domain" description="Peptidase M12A" evidence="14">
    <location>
        <begin position="50"/>
        <end position="248"/>
    </location>
</feature>
<comment type="caution">
    <text evidence="10">Lacks conserved residue(s) required for the propagation of feature annotation.</text>
</comment>
<dbReference type="Proteomes" id="UP000727407">
    <property type="component" value="Unassembled WGS sequence"/>
</dbReference>
<dbReference type="InterPro" id="IPR024079">
    <property type="entry name" value="MetalloPept_cat_dom_sf"/>
</dbReference>
<evidence type="ECO:0000256" key="8">
    <source>
        <dbReference type="ARBA" id="ARBA00023145"/>
    </source>
</evidence>
<dbReference type="Pfam" id="PF15035">
    <property type="entry name" value="Rootletin"/>
    <property type="match status" value="1"/>
</dbReference>
<evidence type="ECO:0000256" key="9">
    <source>
        <dbReference type="ARBA" id="ARBA00023157"/>
    </source>
</evidence>
<evidence type="ECO:0000256" key="4">
    <source>
        <dbReference type="ARBA" id="ARBA00022801"/>
    </source>
</evidence>
<evidence type="ECO:0000256" key="3">
    <source>
        <dbReference type="ARBA" id="ARBA00022729"/>
    </source>
</evidence>
<dbReference type="PROSITE" id="PS51864">
    <property type="entry name" value="ASTACIN"/>
    <property type="match status" value="1"/>
</dbReference>
<feature type="binding site" evidence="10">
    <location>
        <position position="148"/>
    </location>
    <ligand>
        <name>Zn(2+)</name>
        <dbReference type="ChEBI" id="CHEBI:29105"/>
        <note>catalytic</note>
    </ligand>
</feature>
<dbReference type="GO" id="GO:0006508">
    <property type="term" value="P:proteolysis"/>
    <property type="evidence" value="ECO:0007669"/>
    <property type="project" value="UniProtKB-KW"/>
</dbReference>
<gene>
    <name evidence="15" type="ORF">DAT39_022547</name>
</gene>
<dbReference type="InterPro" id="IPR001506">
    <property type="entry name" value="Peptidase_M12A"/>
</dbReference>
<evidence type="ECO:0000259" key="14">
    <source>
        <dbReference type="PROSITE" id="PS51864"/>
    </source>
</evidence>
<dbReference type="InterPro" id="IPR006026">
    <property type="entry name" value="Peptidase_Metallo"/>
</dbReference>
<feature type="coiled-coil region" evidence="12">
    <location>
        <begin position="1772"/>
        <end position="1832"/>
    </location>
</feature>
<feature type="region of interest" description="Disordered" evidence="13">
    <location>
        <begin position="970"/>
        <end position="1005"/>
    </location>
</feature>
<keyword evidence="8" id="KW-0865">Zymogen</keyword>
<sequence length="2250" mass="264271">MRTKRGYSEESMYPDEMNPMDKILIANNGMSRFRGYAFREGDIAGLGVRSAISCPNQNCLWPKSVDGFVYVPYIISPLYDNMDRITIEMGMLDISSATCVKFVPRTHQADFVDIQPKFGCWSFLGRVGGPQPLSLQTPGCMWSGVASHELMHVLGFVHEQSRSDRDRYVTILWENIIEGQKHNFKKYETNNLNTVYDYDSVMHYGRYAFSEDGLPTIIPKLNPDIPIGQRDGPSPLDIHKINLLYTCGFMFSTSLVCFSEMQGRLIMESEMLIGWDAERAELKAEISRLEEELAESRAETEELRSRANVLTERLSQTLDSSVSIRWESEQREWRKNLREGRERESRQALLIQKLQQKVIEYRSRCEGLQQRVMTEEREMRVRERILQDERSDNLETALIRLEEEQQRSVTLVEVNALLRAELSQSAEANRALQEDLKKLTADWSKAVEEAGRRELDWNMEKEVLSAHVEAERSRLMSLWSRVVALKRQCHAVKVATDKDLWELRGEFTRLSSTFLSLNVLPALTSTRSPPAPPPSYTSGPMTLAELDHDLNVEKLKSRIEELTAVVKSQELERQRQDEAMKISNKKEQNERELQQEKYRELERRMESITQAIRKLYRTLGSPRSDAHTVFPEPGVFSDDLHSVLWVVSEAESAFQKGRQDVQEAEGKWRRLKVETESLQQQITMLENDNEALQKQAGLEALALKQTQSLLNSEKETTLSLKRQLDESECRSEDLKRENVRLIQQRQREDEERSGIESERQNRIEAKLVGDAHLCEQQSRSRMELHTLQVALEQERMEKTRAEKELADTRDALATTRESLLSLSSTHALLQRETADTRHSVEKMAGLNESLAQDKRELSAQNLQLEGQVTESQLQLQRLQSDVALLQKELNAVSEENGELRACRNADLDSLHLLRRRERELEEELQIMREERERDSNALADEKMKNEQLSEQYRGVGEELRTMKGKLDKDLDQKNRAQRVREELQREKQRLEEQVHSMGQEKKEMKQDSEELRILTGNLQQQLCVAKEQISVLEVQHTQLQMQVHALQQAKDVLHGEIKCLQSELEKNSLLREEEKRRAIEEHTRHEKEIENCKVEITRLNAEGQTLLNNRRIHEEDRESWQREREALNSELGLKDGEIGALKNRMAGLAKENEKLTILIGEKDGDVETLLSEMRSLQLQMQEAKAEMEQLKEKVMDFEKEKEGLFERMRQDSEVLKISEEENVKMTNILKMRDGEIEKNSKHIEDLMGNIRLQDSLIEKIKKELEEKEIGIADKLNREKMMQKEREAEERGKELKLKGELKLKENELERLKENVEELTIEKQHMSHLLQERNAYVEKLKGQVVDLERKEIKTKEEMEWWKEKVEDVAKQKEALIERVKKHISVEQERNELADILQEREEEIKILKKNQEDMQRDHERIKEEYRERGKKLKQRDGEIEEHRNTIGRMMEEKHEQEKLKMQLDGLKKEKRSLEDKKNQLEEAEQRMMEEMNELQVKIGELDREKCEEERKVLEQRDQLQIQTVLLKEREVDLNRLRETLEQKERQGNEELITLKEKLNEAKLVQEKEINIQKEYDQKLQLAKNEMAVVEERVKELEVKSEGLMQEADMARKSLLEKLRELEIKSKLLHENEEKMKTLTLRMQSGEEKNEELKRSFMEMHSETERLKIELKERKEKEEKLRLELQQQIRDLAEDLTRKDGVIEKMDSILEQKVEELKQAKKNKDAMSTEVTKLRGELSVLFLSKEEAETMVKERDIENKKIKDGIKAGLEEMVTLKELLEESRSEGEKLRKILEEKMIDKIKERKEEVGAAREETEYLKLRVRILQKENEDLQAQLWIRQENGIKTKCDVEDVKKMEPGVQETLKVTLEEEHELVKDQKNKRQTQPKEEEHEINRIKGSLEEQETDVLESKTEKKNVSFEPVKDDRETDSMKNKRKANDKVDHVEKQSDEKDIKSGIIPESEEENARRLLREQMETDILKSQMERAKENVTTHLGGGTFVERIHGQFQENFTIVNVRTKKDFQMKESQSQTQMKGNIEFQAEVHDLKTEAGELRKDRDRLRTTLEENEAMLIHYQEKAHQLENKVQVVSSCEEDSQKRVCALQRAVAELELKLMKLRQKNERLEHRIEKLRLEKTSLRETLKQVELEREKLQLSRPEAEIQDRSNPLRDDELKYLRSQVHQLRLLLASDHQERADFIEESLKNSKSLQMLRQDLNDSLTLVSKQLAPTVLECETQRLDRSIREEQLKILLSHN</sequence>
<feature type="region of interest" description="Disordered" evidence="13">
    <location>
        <begin position="1872"/>
        <end position="1949"/>
    </location>
</feature>
<evidence type="ECO:0000313" key="16">
    <source>
        <dbReference type="Proteomes" id="UP000727407"/>
    </source>
</evidence>
<keyword evidence="16" id="KW-1185">Reference proteome</keyword>
<feature type="coiled-coil region" evidence="12">
    <location>
        <begin position="552"/>
        <end position="618"/>
    </location>
</feature>
<keyword evidence="6 10" id="KW-0482">Metalloprotease</keyword>
<comment type="cofactor">
    <cofactor evidence="10 11">
        <name>Zn(2+)</name>
        <dbReference type="ChEBI" id="CHEBI:29105"/>
    </cofactor>
    <text evidence="10 11">Binds 1 zinc ion per subunit.</text>
</comment>
<dbReference type="EC" id="3.4.24.-" evidence="11"/>
<dbReference type="PANTHER" id="PTHR10127">
    <property type="entry name" value="DISCOIDIN, CUB, EGF, LAMININ , AND ZINC METALLOPROTEASE DOMAIN CONTAINING"/>
    <property type="match status" value="1"/>
</dbReference>
<feature type="coiled-coil region" evidence="12">
    <location>
        <begin position="272"/>
        <end position="313"/>
    </location>
</feature>
<dbReference type="GO" id="GO:0004222">
    <property type="term" value="F:metalloendopeptidase activity"/>
    <property type="evidence" value="ECO:0007669"/>
    <property type="project" value="UniProtKB-UniRule"/>
</dbReference>
<dbReference type="EMBL" id="QNUK01001189">
    <property type="protein sequence ID" value="KAF5886282.1"/>
    <property type="molecule type" value="Genomic_DNA"/>
</dbReference>
<protein>
    <recommendedName>
        <fullName evidence="11">Metalloendopeptidase</fullName>
        <ecNumber evidence="11">3.4.24.-</ecNumber>
    </recommendedName>
</protein>
<feature type="coiled-coil region" evidence="12">
    <location>
        <begin position="2033"/>
        <end position="2158"/>
    </location>
</feature>
<evidence type="ECO:0000256" key="1">
    <source>
        <dbReference type="ARBA" id="ARBA00022670"/>
    </source>
</evidence>
<evidence type="ECO:0000256" key="2">
    <source>
        <dbReference type="ARBA" id="ARBA00022723"/>
    </source>
</evidence>
<evidence type="ECO:0000256" key="12">
    <source>
        <dbReference type="SAM" id="Coils"/>
    </source>
</evidence>
<dbReference type="Pfam" id="PF01400">
    <property type="entry name" value="Astacin"/>
    <property type="match status" value="1"/>
</dbReference>
<organism evidence="15 16">
    <name type="scientific">Clarias magur</name>
    <name type="common">Asian catfish</name>
    <name type="synonym">Macropteronotus magur</name>
    <dbReference type="NCBI Taxonomy" id="1594786"/>
    <lineage>
        <taxon>Eukaryota</taxon>
        <taxon>Metazoa</taxon>
        <taxon>Chordata</taxon>
        <taxon>Craniata</taxon>
        <taxon>Vertebrata</taxon>
        <taxon>Euteleostomi</taxon>
        <taxon>Actinopterygii</taxon>
        <taxon>Neopterygii</taxon>
        <taxon>Teleostei</taxon>
        <taxon>Ostariophysi</taxon>
        <taxon>Siluriformes</taxon>
        <taxon>Clariidae</taxon>
        <taxon>Clarias</taxon>
    </lineage>
</organism>
<keyword evidence="7 12" id="KW-0175">Coiled coil</keyword>
<dbReference type="InterPro" id="IPR034039">
    <property type="entry name" value="ZnMP_hatching_enz"/>
</dbReference>
<keyword evidence="5 10" id="KW-0862">Zinc</keyword>
<feature type="coiled-coil region" evidence="12">
    <location>
        <begin position="1257"/>
        <end position="1733"/>
    </location>
</feature>
<evidence type="ECO:0000256" key="13">
    <source>
        <dbReference type="SAM" id="MobiDB-lite"/>
    </source>
</evidence>
<evidence type="ECO:0000256" key="11">
    <source>
        <dbReference type="RuleBase" id="RU361183"/>
    </source>
</evidence>
<accession>A0A8J4U116</accession>
<name>A0A8J4U116_CLAMG</name>
<evidence type="ECO:0000256" key="6">
    <source>
        <dbReference type="ARBA" id="ARBA00023049"/>
    </source>
</evidence>
<feature type="binding site" evidence="10">
    <location>
        <position position="152"/>
    </location>
    <ligand>
        <name>Zn(2+)</name>
        <dbReference type="ChEBI" id="CHEBI:29105"/>
        <note>catalytic</note>
    </ligand>
</feature>
<feature type="coiled-coil region" evidence="12">
    <location>
        <begin position="784"/>
        <end position="818"/>
    </location>
</feature>
<keyword evidence="1 10" id="KW-0645">Protease</keyword>
<feature type="coiled-coil region" evidence="12">
    <location>
        <begin position="1166"/>
        <end position="1207"/>
    </location>
</feature>
<feature type="active site" evidence="10">
    <location>
        <position position="149"/>
    </location>
</feature>
<evidence type="ECO:0000256" key="5">
    <source>
        <dbReference type="ARBA" id="ARBA00022833"/>
    </source>
</evidence>
<keyword evidence="3" id="KW-0732">Signal</keyword>
<dbReference type="GO" id="GO:0008270">
    <property type="term" value="F:zinc ion binding"/>
    <property type="evidence" value="ECO:0007669"/>
    <property type="project" value="UniProtKB-UniRule"/>
</dbReference>
<feature type="coiled-coil region" evidence="12">
    <location>
        <begin position="415"/>
        <end position="449"/>
    </location>
</feature>
<dbReference type="FunFam" id="3.40.390.10:FF:000040">
    <property type="entry name" value="Metalloendopeptidase"/>
    <property type="match status" value="1"/>
</dbReference>
<keyword evidence="2 10" id="KW-0479">Metal-binding</keyword>
<dbReference type="SMART" id="SM00235">
    <property type="entry name" value="ZnMc"/>
    <property type="match status" value="1"/>
</dbReference>
<dbReference type="Gene3D" id="3.40.390.10">
    <property type="entry name" value="Collagenase (Catalytic Domain)"/>
    <property type="match status" value="1"/>
</dbReference>
<evidence type="ECO:0000256" key="10">
    <source>
        <dbReference type="PROSITE-ProRule" id="PRU01211"/>
    </source>
</evidence>